<name>A0AA86UU16_9EUKA</name>
<dbReference type="Proteomes" id="UP001642409">
    <property type="component" value="Unassembled WGS sequence"/>
</dbReference>
<evidence type="ECO:0000313" key="3">
    <source>
        <dbReference type="Proteomes" id="UP001642409"/>
    </source>
</evidence>
<proteinExistence type="predicted"/>
<comment type="caution">
    <text evidence="1">The sequence shown here is derived from an EMBL/GenBank/DDBJ whole genome shotgun (WGS) entry which is preliminary data.</text>
</comment>
<reference evidence="1" key="1">
    <citation type="submission" date="2023-06" db="EMBL/GenBank/DDBJ databases">
        <authorList>
            <person name="Kurt Z."/>
        </authorList>
    </citation>
    <scope>NUCLEOTIDE SEQUENCE</scope>
</reference>
<sequence>MINEKRTVLLEYFTQIFRGVVNAQYLQNFTPEFQKKFQNSTVYKIVQISHQRRNNIVQIAVQHRIEKMCKHQSMACMASRRLFLLIRSQLATLNFDFAQSMWR</sequence>
<gene>
    <name evidence="2" type="ORF">HINF_LOCUS36868</name>
    <name evidence="1" type="ORF">HINF_LOCUS59400</name>
</gene>
<organism evidence="1">
    <name type="scientific">Hexamita inflata</name>
    <dbReference type="NCBI Taxonomy" id="28002"/>
    <lineage>
        <taxon>Eukaryota</taxon>
        <taxon>Metamonada</taxon>
        <taxon>Diplomonadida</taxon>
        <taxon>Hexamitidae</taxon>
        <taxon>Hexamitinae</taxon>
        <taxon>Hexamita</taxon>
    </lineage>
</organism>
<evidence type="ECO:0000313" key="2">
    <source>
        <dbReference type="EMBL" id="CAL6037390.1"/>
    </source>
</evidence>
<keyword evidence="3" id="KW-1185">Reference proteome</keyword>
<dbReference type="AlphaFoldDB" id="A0AA86UU16"/>
<dbReference type="EMBL" id="CAXDID020000136">
    <property type="protein sequence ID" value="CAL6037390.1"/>
    <property type="molecule type" value="Genomic_DNA"/>
</dbReference>
<reference evidence="2 3" key="2">
    <citation type="submission" date="2024-07" db="EMBL/GenBank/DDBJ databases">
        <authorList>
            <person name="Akdeniz Z."/>
        </authorList>
    </citation>
    <scope>NUCLEOTIDE SEQUENCE [LARGE SCALE GENOMIC DNA]</scope>
</reference>
<accession>A0AA86UU16</accession>
<protein>
    <submittedName>
        <fullName evidence="2">Hypothetical_protein</fullName>
    </submittedName>
</protein>
<dbReference type="EMBL" id="CATOUU010001095">
    <property type="protein sequence ID" value="CAI9971755.1"/>
    <property type="molecule type" value="Genomic_DNA"/>
</dbReference>
<evidence type="ECO:0000313" key="1">
    <source>
        <dbReference type="EMBL" id="CAI9971755.1"/>
    </source>
</evidence>